<evidence type="ECO:0000313" key="3">
    <source>
        <dbReference type="Proteomes" id="UP000683000"/>
    </source>
</evidence>
<dbReference type="OrthoDB" id="3213209at2759"/>
<evidence type="ECO:0000256" key="1">
    <source>
        <dbReference type="SAM" id="MobiDB-lite"/>
    </source>
</evidence>
<evidence type="ECO:0000313" key="2">
    <source>
        <dbReference type="EMBL" id="KAG6373256.1"/>
    </source>
</evidence>
<feature type="compositionally biased region" description="Basic residues" evidence="1">
    <location>
        <begin position="138"/>
        <end position="150"/>
    </location>
</feature>
<accession>A0A8I2YJU9</accession>
<dbReference type="EMBL" id="JAGFBS010000023">
    <property type="protein sequence ID" value="KAG6373256.1"/>
    <property type="molecule type" value="Genomic_DNA"/>
</dbReference>
<dbReference type="Proteomes" id="UP000683000">
    <property type="component" value="Unassembled WGS sequence"/>
</dbReference>
<sequence>MYAYGFNLSKGKWRMNDMQRNGGQFLWKQIYNARRAGVHHIYGVVWDEYDEGTIFMPVNPSLQFIAPDVDGYELPFDRYMRILGYAAKAFHREHTLLGMLPVNELQDYRSTRLCYAARATKNRRRRSGHAFEDTPARHSVHHSLHGHGHSSKVHAYQYPSYTGVAPHGHGHHHYYAQWDAKGHASSTLEMLAGWTL</sequence>
<protein>
    <submittedName>
        <fullName evidence="2">Uncharacterized protein</fullName>
    </submittedName>
</protein>
<feature type="region of interest" description="Disordered" evidence="1">
    <location>
        <begin position="125"/>
        <end position="150"/>
    </location>
</feature>
<gene>
    <name evidence="2" type="ORF">JVT61DRAFT_6883</name>
</gene>
<proteinExistence type="predicted"/>
<comment type="caution">
    <text evidence="2">The sequence shown here is derived from an EMBL/GenBank/DDBJ whole genome shotgun (WGS) entry which is preliminary data.</text>
</comment>
<organism evidence="2 3">
    <name type="scientific">Boletus reticuloceps</name>
    <dbReference type="NCBI Taxonomy" id="495285"/>
    <lineage>
        <taxon>Eukaryota</taxon>
        <taxon>Fungi</taxon>
        <taxon>Dikarya</taxon>
        <taxon>Basidiomycota</taxon>
        <taxon>Agaricomycotina</taxon>
        <taxon>Agaricomycetes</taxon>
        <taxon>Agaricomycetidae</taxon>
        <taxon>Boletales</taxon>
        <taxon>Boletineae</taxon>
        <taxon>Boletaceae</taxon>
        <taxon>Boletoideae</taxon>
        <taxon>Boletus</taxon>
    </lineage>
</organism>
<dbReference type="AlphaFoldDB" id="A0A8I2YJU9"/>
<dbReference type="Gene3D" id="3.20.20.80">
    <property type="entry name" value="Glycosidases"/>
    <property type="match status" value="1"/>
</dbReference>
<reference evidence="2" key="1">
    <citation type="submission" date="2021-03" db="EMBL/GenBank/DDBJ databases">
        <title>Evolutionary innovations through gain and loss of genes in the ectomycorrhizal Boletales.</title>
        <authorList>
            <person name="Wu G."/>
            <person name="Miyauchi S."/>
            <person name="Morin E."/>
            <person name="Yang Z.-L."/>
            <person name="Xu J."/>
            <person name="Martin F.M."/>
        </authorList>
    </citation>
    <scope>NUCLEOTIDE SEQUENCE</scope>
    <source>
        <strain evidence="2">BR01</strain>
    </source>
</reference>
<keyword evidence="3" id="KW-1185">Reference proteome</keyword>
<name>A0A8I2YJU9_9AGAM</name>